<dbReference type="CDD" id="cd00082">
    <property type="entry name" value="HisKA"/>
    <property type="match status" value="1"/>
</dbReference>
<accession>A0A6G8ILV8</accession>
<proteinExistence type="predicted"/>
<keyword evidence="7" id="KW-1133">Transmembrane helix</keyword>
<evidence type="ECO:0000256" key="4">
    <source>
        <dbReference type="ARBA" id="ARBA00022679"/>
    </source>
</evidence>
<dbReference type="SMART" id="SM00387">
    <property type="entry name" value="HATPase_c"/>
    <property type="match status" value="1"/>
</dbReference>
<dbReference type="PANTHER" id="PTHR43047">
    <property type="entry name" value="TWO-COMPONENT HISTIDINE PROTEIN KINASE"/>
    <property type="match status" value="1"/>
</dbReference>
<evidence type="ECO:0000256" key="5">
    <source>
        <dbReference type="ARBA" id="ARBA00022777"/>
    </source>
</evidence>
<evidence type="ECO:0000256" key="2">
    <source>
        <dbReference type="ARBA" id="ARBA00012438"/>
    </source>
</evidence>
<reference evidence="10 11" key="1">
    <citation type="submission" date="2020-03" db="EMBL/GenBank/DDBJ databases">
        <title>Hydrogenophaga sp. nov. isolated from cyanobacterial mat.</title>
        <authorList>
            <person name="Thorat V."/>
            <person name="Kirdat K."/>
            <person name="Tiwarekar B."/>
            <person name="Costa E.D."/>
            <person name="Yadav A."/>
        </authorList>
    </citation>
    <scope>NUCLEOTIDE SEQUENCE [LARGE SCALE GENOMIC DNA]</scope>
    <source>
        <strain evidence="10 11">BA0156</strain>
    </source>
</reference>
<dbReference type="GO" id="GO:0000155">
    <property type="term" value="F:phosphorelay sensor kinase activity"/>
    <property type="evidence" value="ECO:0007669"/>
    <property type="project" value="InterPro"/>
</dbReference>
<dbReference type="Gene3D" id="3.30.565.10">
    <property type="entry name" value="Histidine kinase-like ATPase, C-terminal domain"/>
    <property type="match status" value="1"/>
</dbReference>
<evidence type="ECO:0000256" key="6">
    <source>
        <dbReference type="PROSITE-ProRule" id="PRU00169"/>
    </source>
</evidence>
<dbReference type="SUPFAM" id="SSF52172">
    <property type="entry name" value="CheY-like"/>
    <property type="match status" value="1"/>
</dbReference>
<feature type="transmembrane region" description="Helical" evidence="7">
    <location>
        <begin position="79"/>
        <end position="99"/>
    </location>
</feature>
<evidence type="ECO:0000256" key="7">
    <source>
        <dbReference type="SAM" id="Phobius"/>
    </source>
</evidence>
<dbReference type="SUPFAM" id="SSF55874">
    <property type="entry name" value="ATPase domain of HSP90 chaperone/DNA topoisomerase II/histidine kinase"/>
    <property type="match status" value="1"/>
</dbReference>
<comment type="catalytic activity">
    <reaction evidence="1">
        <text>ATP + protein L-histidine = ADP + protein N-phospho-L-histidine.</text>
        <dbReference type="EC" id="2.7.13.3"/>
    </reaction>
</comment>
<evidence type="ECO:0000313" key="11">
    <source>
        <dbReference type="Proteomes" id="UP000503162"/>
    </source>
</evidence>
<keyword evidence="11" id="KW-1185">Reference proteome</keyword>
<dbReference type="InterPro" id="IPR005467">
    <property type="entry name" value="His_kinase_dom"/>
</dbReference>
<protein>
    <recommendedName>
        <fullName evidence="2">histidine kinase</fullName>
        <ecNumber evidence="2">2.7.13.3</ecNumber>
    </recommendedName>
</protein>
<organism evidence="10 11">
    <name type="scientific">Hydrogenophaga crocea</name>
    <dbReference type="NCBI Taxonomy" id="2716225"/>
    <lineage>
        <taxon>Bacteria</taxon>
        <taxon>Pseudomonadati</taxon>
        <taxon>Pseudomonadota</taxon>
        <taxon>Betaproteobacteria</taxon>
        <taxon>Burkholderiales</taxon>
        <taxon>Comamonadaceae</taxon>
        <taxon>Hydrogenophaga</taxon>
    </lineage>
</organism>
<dbReference type="Pfam" id="PF02518">
    <property type="entry name" value="HATPase_c"/>
    <property type="match status" value="1"/>
</dbReference>
<dbReference type="Pfam" id="PF00072">
    <property type="entry name" value="Response_reg"/>
    <property type="match status" value="1"/>
</dbReference>
<feature type="modified residue" description="4-aspartylphosphate" evidence="6">
    <location>
        <position position="479"/>
    </location>
</feature>
<dbReference type="InterPro" id="IPR003661">
    <property type="entry name" value="HisK_dim/P_dom"/>
</dbReference>
<dbReference type="CDD" id="cd17546">
    <property type="entry name" value="REC_hyHK_CKI1_RcsC-like"/>
    <property type="match status" value="1"/>
</dbReference>
<keyword evidence="5" id="KW-0418">Kinase</keyword>
<feature type="transmembrane region" description="Helical" evidence="7">
    <location>
        <begin position="105"/>
        <end position="123"/>
    </location>
</feature>
<dbReference type="PROSITE" id="PS50109">
    <property type="entry name" value="HIS_KIN"/>
    <property type="match status" value="1"/>
</dbReference>
<dbReference type="SMART" id="SM00448">
    <property type="entry name" value="REC"/>
    <property type="match status" value="1"/>
</dbReference>
<feature type="domain" description="Histidine kinase" evidence="8">
    <location>
        <begin position="197"/>
        <end position="408"/>
    </location>
</feature>
<dbReference type="Proteomes" id="UP000503162">
    <property type="component" value="Chromosome"/>
</dbReference>
<name>A0A6G8ILV8_9BURK</name>
<dbReference type="InterPro" id="IPR004358">
    <property type="entry name" value="Sig_transdc_His_kin-like_C"/>
</dbReference>
<keyword evidence="4" id="KW-0808">Transferase</keyword>
<keyword evidence="7" id="KW-0472">Membrane</keyword>
<dbReference type="InterPro" id="IPR001789">
    <property type="entry name" value="Sig_transdc_resp-reg_receiver"/>
</dbReference>
<dbReference type="InterPro" id="IPR011006">
    <property type="entry name" value="CheY-like_superfamily"/>
</dbReference>
<dbReference type="RefSeq" id="WP_166229494.1">
    <property type="nucleotide sequence ID" value="NZ_CP049989.1"/>
</dbReference>
<dbReference type="AlphaFoldDB" id="A0A6G8ILV8"/>
<evidence type="ECO:0000256" key="1">
    <source>
        <dbReference type="ARBA" id="ARBA00000085"/>
    </source>
</evidence>
<dbReference type="KEGG" id="hcz:G9Q37_18295"/>
<dbReference type="EMBL" id="CP049989">
    <property type="protein sequence ID" value="QIM53970.1"/>
    <property type="molecule type" value="Genomic_DNA"/>
</dbReference>
<dbReference type="GO" id="GO:0005886">
    <property type="term" value="C:plasma membrane"/>
    <property type="evidence" value="ECO:0007669"/>
    <property type="project" value="TreeGrafter"/>
</dbReference>
<evidence type="ECO:0000313" key="10">
    <source>
        <dbReference type="EMBL" id="QIM53970.1"/>
    </source>
</evidence>
<evidence type="ECO:0000259" key="9">
    <source>
        <dbReference type="PROSITE" id="PS50110"/>
    </source>
</evidence>
<dbReference type="PROSITE" id="PS50110">
    <property type="entry name" value="RESPONSE_REGULATORY"/>
    <property type="match status" value="1"/>
</dbReference>
<feature type="transmembrane region" description="Helical" evidence="7">
    <location>
        <begin position="53"/>
        <end position="72"/>
    </location>
</feature>
<evidence type="ECO:0000256" key="3">
    <source>
        <dbReference type="ARBA" id="ARBA00022553"/>
    </source>
</evidence>
<dbReference type="PRINTS" id="PR00344">
    <property type="entry name" value="BCTRLSENSOR"/>
</dbReference>
<gene>
    <name evidence="10" type="ORF">G9Q37_18295</name>
</gene>
<feature type="domain" description="Response regulatory" evidence="9">
    <location>
        <begin position="429"/>
        <end position="547"/>
    </location>
</feature>
<dbReference type="InterPro" id="IPR036890">
    <property type="entry name" value="HATPase_C_sf"/>
</dbReference>
<dbReference type="EC" id="2.7.13.3" evidence="2"/>
<keyword evidence="7" id="KW-0812">Transmembrane</keyword>
<dbReference type="InterPro" id="IPR036097">
    <property type="entry name" value="HisK_dim/P_sf"/>
</dbReference>
<dbReference type="PANTHER" id="PTHR43047:SF62">
    <property type="entry name" value="SENSOR HISTIDINE KINASE DPIB"/>
    <property type="match status" value="1"/>
</dbReference>
<keyword evidence="3 6" id="KW-0597">Phosphoprotein</keyword>
<dbReference type="SUPFAM" id="SSF47384">
    <property type="entry name" value="Homodimeric domain of signal transducing histidine kinase"/>
    <property type="match status" value="1"/>
</dbReference>
<dbReference type="GO" id="GO:0009927">
    <property type="term" value="F:histidine phosphotransfer kinase activity"/>
    <property type="evidence" value="ECO:0007669"/>
    <property type="project" value="TreeGrafter"/>
</dbReference>
<feature type="transmembrane region" description="Helical" evidence="7">
    <location>
        <begin position="130"/>
        <end position="146"/>
    </location>
</feature>
<feature type="transmembrane region" description="Helical" evidence="7">
    <location>
        <begin position="158"/>
        <end position="178"/>
    </location>
</feature>
<dbReference type="InterPro" id="IPR003594">
    <property type="entry name" value="HATPase_dom"/>
</dbReference>
<feature type="transmembrane region" description="Helical" evidence="7">
    <location>
        <begin position="21"/>
        <end position="41"/>
    </location>
</feature>
<dbReference type="Gene3D" id="3.40.50.2300">
    <property type="match status" value="1"/>
</dbReference>
<evidence type="ECO:0000259" key="8">
    <source>
        <dbReference type="PROSITE" id="PS50109"/>
    </source>
</evidence>
<sequence length="561" mass="61418">MRALIRRLSESYRSYHESNKSLLEWIGVVGAIAFPLLYALRLTGKLPPLYDDFALRTVATLCCLLLALRRWWPERLQPSYALFSYGAVLYCLAFMLPLTLLHNRATTPVAVNMVVSVVLVVLLTDWRNTLVMLTCGYTLSAITYWFTAADPRWPVDFLLWWFPVCGVLVAGGGIGKHVEKQAELERLRRLYAGLAGSIAHEVRTPLAQIQQVIDLAVARLPPASDAATLLVQGQQAVRRGLQAVTITLQQISGKPLDPADFKVLSAAHCLRKILDAYAYDTALARERVHLQVEEDFCFRGDETAFELTVFNLLKNALYYLPLHPQMDVQIRVLRHPQPCVVVRDSGPGMDPSLLPRLFGEFETRGKTEGTGLGLAFCRRVLDAFGGSIQCRSQRGVFTEFMLSLPACTASESARACLPDPEPGGLRGRTLLVVDDQTFNRVVAKTMLTRLGAYVLQAEHGEQALGLLRGGCVPDAILMDVSMPGLDGMATTRLLRAMPGPAGRVPVLALTANDSTAQESAAHAAGMQGVLGKPIDAQALEHALLRICRQRLAMPSGHASGA</sequence>